<accession>A0AAP0N4X8</accession>
<reference evidence="2 3" key="1">
    <citation type="journal article" date="2024" name="Plant J.">
        <title>Genome sequences and population genomics reveal climatic adaptation and genomic divergence between two closely related sweetgum species.</title>
        <authorList>
            <person name="Xu W.Q."/>
            <person name="Ren C.Q."/>
            <person name="Zhang X.Y."/>
            <person name="Comes H.P."/>
            <person name="Liu X.H."/>
            <person name="Li Y.G."/>
            <person name="Kettle C.J."/>
            <person name="Jalonen R."/>
            <person name="Gaisberger H."/>
            <person name="Ma Y.Z."/>
            <person name="Qiu Y.X."/>
        </authorList>
    </citation>
    <scope>NUCLEOTIDE SEQUENCE [LARGE SCALE GENOMIC DNA]</scope>
    <source>
        <strain evidence="2">Hangzhou</strain>
    </source>
</reference>
<feature type="compositionally biased region" description="Basic and acidic residues" evidence="1">
    <location>
        <begin position="136"/>
        <end position="148"/>
    </location>
</feature>
<evidence type="ECO:0000256" key="1">
    <source>
        <dbReference type="SAM" id="MobiDB-lite"/>
    </source>
</evidence>
<dbReference type="Proteomes" id="UP001415857">
    <property type="component" value="Unassembled WGS sequence"/>
</dbReference>
<sequence>MGIWDHIRSINGTLRRNTPDSTAYRDALRRSYDNSRSAVIENLNRHLPDDEARSEIFKFVTIAAKIACDEVLKLIPGGVSAYNVFSRSRREYEKSKNNIKKRKASQAKDKPESLTGKNEDEPENSTKEEEEEETENSTKKEEAEKESSGGKARRLRSKM</sequence>
<feature type="region of interest" description="Disordered" evidence="1">
    <location>
        <begin position="86"/>
        <end position="159"/>
    </location>
</feature>
<evidence type="ECO:0000313" key="3">
    <source>
        <dbReference type="Proteomes" id="UP001415857"/>
    </source>
</evidence>
<proteinExistence type="predicted"/>
<evidence type="ECO:0000313" key="2">
    <source>
        <dbReference type="EMBL" id="KAK9266153.1"/>
    </source>
</evidence>
<organism evidence="2 3">
    <name type="scientific">Liquidambar formosana</name>
    <name type="common">Formosan gum</name>
    <dbReference type="NCBI Taxonomy" id="63359"/>
    <lineage>
        <taxon>Eukaryota</taxon>
        <taxon>Viridiplantae</taxon>
        <taxon>Streptophyta</taxon>
        <taxon>Embryophyta</taxon>
        <taxon>Tracheophyta</taxon>
        <taxon>Spermatophyta</taxon>
        <taxon>Magnoliopsida</taxon>
        <taxon>eudicotyledons</taxon>
        <taxon>Gunneridae</taxon>
        <taxon>Pentapetalae</taxon>
        <taxon>Saxifragales</taxon>
        <taxon>Altingiaceae</taxon>
        <taxon>Liquidambar</taxon>
    </lineage>
</organism>
<feature type="compositionally biased region" description="Acidic residues" evidence="1">
    <location>
        <begin position="120"/>
        <end position="135"/>
    </location>
</feature>
<protein>
    <submittedName>
        <fullName evidence="2">Uncharacterized protein</fullName>
    </submittedName>
</protein>
<name>A0AAP0N4X8_LIQFO</name>
<gene>
    <name evidence="2" type="ORF">L1049_012506</name>
</gene>
<dbReference type="AlphaFoldDB" id="A0AAP0N4X8"/>
<dbReference type="EMBL" id="JBBPBK010000217">
    <property type="protein sequence ID" value="KAK9266153.1"/>
    <property type="molecule type" value="Genomic_DNA"/>
</dbReference>
<keyword evidence="3" id="KW-1185">Reference proteome</keyword>
<comment type="caution">
    <text evidence="2">The sequence shown here is derived from an EMBL/GenBank/DDBJ whole genome shotgun (WGS) entry which is preliminary data.</text>
</comment>